<evidence type="ECO:0000313" key="8">
    <source>
        <dbReference type="Proteomes" id="UP000317158"/>
    </source>
</evidence>
<evidence type="ECO:0000256" key="2">
    <source>
        <dbReference type="ARBA" id="ARBA00022692"/>
    </source>
</evidence>
<dbReference type="InterPro" id="IPR036286">
    <property type="entry name" value="LexA/Signal_pep-like_sf"/>
</dbReference>
<reference evidence="7 8" key="1">
    <citation type="journal article" date="2019" name="Nat. Microbiol.">
        <title>Wide diversity of methane and short-chain alkane metabolisms in uncultured archaea.</title>
        <authorList>
            <person name="Borrel G."/>
            <person name="Adam P.S."/>
            <person name="McKay L.J."/>
            <person name="Chen L.X."/>
            <person name="Sierra-Garcia I.N."/>
            <person name="Sieber C.M."/>
            <person name="Letourneur Q."/>
            <person name="Ghozlane A."/>
            <person name="Andersen G.L."/>
            <person name="Li W.J."/>
            <person name="Hallam S.J."/>
            <person name="Muyzer G."/>
            <person name="de Oliveira V.M."/>
            <person name="Inskeep W.P."/>
            <person name="Banfield J.F."/>
            <person name="Gribaldo S."/>
        </authorList>
    </citation>
    <scope>NUCLEOTIDE SEQUENCE [LARGE SCALE GENOMIC DNA]</scope>
    <source>
        <strain evidence="7">NM1a</strain>
    </source>
</reference>
<comment type="subcellular location">
    <subcellularLocation>
        <location evidence="1">Membrane</location>
    </subcellularLocation>
</comment>
<dbReference type="AlphaFoldDB" id="A0A520KR60"/>
<dbReference type="Proteomes" id="UP000317158">
    <property type="component" value="Unassembled WGS sequence"/>
</dbReference>
<evidence type="ECO:0000313" key="7">
    <source>
        <dbReference type="EMBL" id="RZN64094.1"/>
    </source>
</evidence>
<comment type="caution">
    <text evidence="7">The sequence shown here is derived from an EMBL/GenBank/DDBJ whole genome shotgun (WGS) entry which is preliminary data.</text>
</comment>
<dbReference type="Pfam" id="PF10502">
    <property type="entry name" value="Peptidase_S26"/>
    <property type="match status" value="1"/>
</dbReference>
<dbReference type="GO" id="GO:0006465">
    <property type="term" value="P:signal peptide processing"/>
    <property type="evidence" value="ECO:0007669"/>
    <property type="project" value="InterPro"/>
</dbReference>
<evidence type="ECO:0000259" key="6">
    <source>
        <dbReference type="Pfam" id="PF10502"/>
    </source>
</evidence>
<evidence type="ECO:0000256" key="3">
    <source>
        <dbReference type="ARBA" id="ARBA00022989"/>
    </source>
</evidence>
<proteinExistence type="predicted"/>
<dbReference type="InterPro" id="IPR019533">
    <property type="entry name" value="Peptidase_S26"/>
</dbReference>
<dbReference type="PANTHER" id="PTHR10806">
    <property type="entry name" value="SIGNAL PEPTIDASE COMPLEX CATALYTIC SUBUNIT SEC11"/>
    <property type="match status" value="1"/>
</dbReference>
<keyword evidence="3 5" id="KW-1133">Transmembrane helix</keyword>
<dbReference type="GO" id="GO:0004252">
    <property type="term" value="F:serine-type endopeptidase activity"/>
    <property type="evidence" value="ECO:0007669"/>
    <property type="project" value="InterPro"/>
</dbReference>
<dbReference type="InterPro" id="IPR001733">
    <property type="entry name" value="Peptidase_S26B"/>
</dbReference>
<keyword evidence="2 5" id="KW-0812">Transmembrane</keyword>
<dbReference type="SUPFAM" id="SSF51306">
    <property type="entry name" value="LexA/Signal peptidase"/>
    <property type="match status" value="1"/>
</dbReference>
<accession>A0A520KR60</accession>
<dbReference type="Gene3D" id="2.10.109.10">
    <property type="entry name" value="Umud Fragment, subunit A"/>
    <property type="match status" value="1"/>
</dbReference>
<keyword evidence="4 5" id="KW-0472">Membrane</keyword>
<evidence type="ECO:0000256" key="1">
    <source>
        <dbReference type="ARBA" id="ARBA00004370"/>
    </source>
</evidence>
<feature type="domain" description="Peptidase S26" evidence="6">
    <location>
        <begin position="14"/>
        <end position="139"/>
    </location>
</feature>
<name>A0A520KR60_METT2</name>
<protein>
    <submittedName>
        <fullName evidence="7">S26 family signal peptidase</fullName>
    </submittedName>
</protein>
<organism evidence="7 8">
    <name type="scientific">Methanoliparum thermophilum</name>
    <dbReference type="NCBI Taxonomy" id="2491083"/>
    <lineage>
        <taxon>Archaea</taxon>
        <taxon>Methanobacteriati</taxon>
        <taxon>Methanobacteriota</taxon>
        <taxon>Candidatus Methanoliparia</taxon>
        <taxon>Candidatus Methanoliparales</taxon>
        <taxon>Candidatus Methanoliparaceae</taxon>
        <taxon>Candidatus Methanoliparum</taxon>
    </lineage>
</organism>
<dbReference type="PANTHER" id="PTHR10806:SF6">
    <property type="entry name" value="SIGNAL PEPTIDASE COMPLEX CATALYTIC SUBUNIT SEC11"/>
    <property type="match status" value="1"/>
</dbReference>
<evidence type="ECO:0000256" key="4">
    <source>
        <dbReference type="ARBA" id="ARBA00023136"/>
    </source>
</evidence>
<dbReference type="CDD" id="cd06530">
    <property type="entry name" value="S26_SPase_I"/>
    <property type="match status" value="1"/>
</dbReference>
<evidence type="ECO:0000256" key="5">
    <source>
        <dbReference type="SAM" id="Phobius"/>
    </source>
</evidence>
<gene>
    <name evidence="7" type="ORF">EF806_05605</name>
</gene>
<dbReference type="EMBL" id="RXIF01000010">
    <property type="protein sequence ID" value="RZN64094.1"/>
    <property type="molecule type" value="Genomic_DNA"/>
</dbReference>
<sequence>MNRRGVLPRSIIGVIFCLLLIFGISYIATGFATPFVAVQGSSMEPHIHEGDLIIMISIDRYGDPISYIDGREMGYKMFGDYGDVIIYRPNGDNDQAPIIHRVIAYLEEGESLFIKIDGDIYVFEDMPYDGYLTKGDNKATNHMLDQPFISKPVKKEWIIGKAKFRIPYLGYLSIIPREIISDLF</sequence>
<feature type="transmembrane region" description="Helical" evidence="5">
    <location>
        <begin position="12"/>
        <end position="37"/>
    </location>
</feature>
<dbReference type="GO" id="GO:0016020">
    <property type="term" value="C:membrane"/>
    <property type="evidence" value="ECO:0007669"/>
    <property type="project" value="UniProtKB-SubCell"/>
</dbReference>